<proteinExistence type="predicted"/>
<dbReference type="KEGG" id="paur:FGL86_04800"/>
<reference evidence="8 9" key="1">
    <citation type="submission" date="2019-06" db="EMBL/GenBank/DDBJ databases">
        <title>Genome analyses of bacteria isolated from kimchi.</title>
        <authorList>
            <person name="Lee S."/>
            <person name="Ahn S."/>
            <person name="Roh S."/>
        </authorList>
    </citation>
    <scope>NUCLEOTIDE SEQUENCE [LARGE SCALE GENOMIC DNA]</scope>
    <source>
        <strain evidence="8 9">CBA4606</strain>
    </source>
</reference>
<dbReference type="Gene3D" id="3.30.450.20">
    <property type="entry name" value="PAS domain"/>
    <property type="match status" value="1"/>
</dbReference>
<evidence type="ECO:0000259" key="7">
    <source>
        <dbReference type="Pfam" id="PF02743"/>
    </source>
</evidence>
<gene>
    <name evidence="8" type="ORF">FGL86_04800</name>
</gene>
<feature type="transmembrane region" description="Helical" evidence="6">
    <location>
        <begin position="7"/>
        <end position="27"/>
    </location>
</feature>
<dbReference type="EMBL" id="CP042382">
    <property type="protein sequence ID" value="QEA38464.1"/>
    <property type="molecule type" value="Genomic_DNA"/>
</dbReference>
<dbReference type="InterPro" id="IPR029151">
    <property type="entry name" value="Sensor-like_sf"/>
</dbReference>
<dbReference type="AlphaFoldDB" id="A0A5B8SQG9"/>
<evidence type="ECO:0000256" key="1">
    <source>
        <dbReference type="ARBA" id="ARBA00004651"/>
    </source>
</evidence>
<name>A0A5B8SQG9_9GAMM</name>
<evidence type="ECO:0000256" key="3">
    <source>
        <dbReference type="ARBA" id="ARBA00022692"/>
    </source>
</evidence>
<keyword evidence="9" id="KW-1185">Reference proteome</keyword>
<accession>A0A5B8SQG9</accession>
<evidence type="ECO:0000313" key="8">
    <source>
        <dbReference type="EMBL" id="QEA38464.1"/>
    </source>
</evidence>
<evidence type="ECO:0000256" key="6">
    <source>
        <dbReference type="SAM" id="Phobius"/>
    </source>
</evidence>
<keyword evidence="4 6" id="KW-1133">Transmembrane helix</keyword>
<keyword evidence="2" id="KW-1003">Cell membrane</keyword>
<sequence>MRLHAKVLLVVIPLSVIPLLLLGWLAYEQLRSTGVERSSDQMTTLMDQLAQNFHVRTEVAEANVKLFADASLMRSYALTEDEEARYALMLPSLLKLFASYLRAYPDYYEIRFLLPDGFEDVRATLTPIPNATVEEGDTFFFKALSRSEDETLSRVFTNPDNGEIALQAARPLYLIDIANDDPLGTGPRLRGYLVITMKLDSIAEQIAENHIGKRGHILVTDKKGKILFHHDPSQVGETLPATLMKTAWNTSTEKQPHRASYQGEPALLASQALHKNLLLMGVLPASELLEESWRLGKTVAWIILGTVTL</sequence>
<keyword evidence="5 6" id="KW-0472">Membrane</keyword>
<evidence type="ECO:0000256" key="4">
    <source>
        <dbReference type="ARBA" id="ARBA00022989"/>
    </source>
</evidence>
<dbReference type="Proteomes" id="UP000321272">
    <property type="component" value="Chromosome"/>
</dbReference>
<evidence type="ECO:0000313" key="9">
    <source>
        <dbReference type="Proteomes" id="UP000321272"/>
    </source>
</evidence>
<protein>
    <recommendedName>
        <fullName evidence="7">Cache domain-containing protein</fullName>
    </recommendedName>
</protein>
<organism evidence="8 9">
    <name type="scientific">Pistricoccus aurantiacus</name>
    <dbReference type="NCBI Taxonomy" id="1883414"/>
    <lineage>
        <taxon>Bacteria</taxon>
        <taxon>Pseudomonadati</taxon>
        <taxon>Pseudomonadota</taxon>
        <taxon>Gammaproteobacteria</taxon>
        <taxon>Oceanospirillales</taxon>
        <taxon>Halomonadaceae</taxon>
        <taxon>Pistricoccus</taxon>
    </lineage>
</organism>
<dbReference type="InterPro" id="IPR033479">
    <property type="entry name" value="dCache_1"/>
</dbReference>
<keyword evidence="3 6" id="KW-0812">Transmembrane</keyword>
<dbReference type="Pfam" id="PF02743">
    <property type="entry name" value="dCache_1"/>
    <property type="match status" value="1"/>
</dbReference>
<dbReference type="GO" id="GO:0005886">
    <property type="term" value="C:plasma membrane"/>
    <property type="evidence" value="ECO:0007669"/>
    <property type="project" value="UniProtKB-SubCell"/>
</dbReference>
<dbReference type="SUPFAM" id="SSF103190">
    <property type="entry name" value="Sensory domain-like"/>
    <property type="match status" value="1"/>
</dbReference>
<comment type="subcellular location">
    <subcellularLocation>
        <location evidence="1">Cell membrane</location>
        <topology evidence="1">Multi-pass membrane protein</topology>
    </subcellularLocation>
</comment>
<evidence type="ECO:0000256" key="2">
    <source>
        <dbReference type="ARBA" id="ARBA00022475"/>
    </source>
</evidence>
<feature type="domain" description="Cache" evidence="7">
    <location>
        <begin position="36"/>
        <end position="243"/>
    </location>
</feature>
<evidence type="ECO:0000256" key="5">
    <source>
        <dbReference type="ARBA" id="ARBA00023136"/>
    </source>
</evidence>
<dbReference type="OrthoDB" id="9810730at2"/>